<feature type="compositionally biased region" description="Basic and acidic residues" evidence="7">
    <location>
        <begin position="184"/>
        <end position="199"/>
    </location>
</feature>
<evidence type="ECO:0000256" key="2">
    <source>
        <dbReference type="ARBA" id="ARBA00009797"/>
    </source>
</evidence>
<evidence type="ECO:0000313" key="9">
    <source>
        <dbReference type="Proteomes" id="UP000242877"/>
    </source>
</evidence>
<comment type="subunit">
    <text evidence="3">Monomer.</text>
</comment>
<dbReference type="EMBL" id="AZGZ01000009">
    <property type="protein sequence ID" value="KZZ93203.1"/>
    <property type="molecule type" value="Genomic_DNA"/>
</dbReference>
<feature type="compositionally biased region" description="Basic and acidic residues" evidence="7">
    <location>
        <begin position="763"/>
        <end position="773"/>
    </location>
</feature>
<dbReference type="VEuPathDB" id="FungiDB:AAP_02669"/>
<proteinExistence type="inferred from homology"/>
<keyword evidence="6" id="KW-0378">Hydrolase</keyword>
<dbReference type="Proteomes" id="UP000242877">
    <property type="component" value="Unassembled WGS sequence"/>
</dbReference>
<accession>A0A162IGR5</accession>
<feature type="compositionally biased region" description="Polar residues" evidence="7">
    <location>
        <begin position="21"/>
        <end position="32"/>
    </location>
</feature>
<keyword evidence="4" id="KW-0408">Iron</keyword>
<comment type="cofactor">
    <cofactor evidence="1">
        <name>[4Fe-4S] cluster</name>
        <dbReference type="ChEBI" id="CHEBI:49883"/>
    </cofactor>
</comment>
<feature type="compositionally biased region" description="Basic and acidic residues" evidence="7">
    <location>
        <begin position="784"/>
        <end position="801"/>
    </location>
</feature>
<keyword evidence="5" id="KW-0540">Nuclease</keyword>
<feature type="region of interest" description="Disordered" evidence="7">
    <location>
        <begin position="146"/>
        <end position="242"/>
    </location>
</feature>
<comment type="similarity">
    <text evidence="2">Belongs to the EXO5 family.</text>
</comment>
<dbReference type="InterPro" id="IPR019190">
    <property type="entry name" value="EXOV"/>
</dbReference>
<name>A0A162IGR5_9EURO</name>
<keyword evidence="4" id="KW-0411">Iron-sulfur</keyword>
<feature type="compositionally biased region" description="Basic and acidic residues" evidence="7">
    <location>
        <begin position="479"/>
        <end position="493"/>
    </location>
</feature>
<evidence type="ECO:0000256" key="6">
    <source>
        <dbReference type="ARBA" id="ARBA00022839"/>
    </source>
</evidence>
<evidence type="ECO:0000256" key="4">
    <source>
        <dbReference type="ARBA" id="ARBA00022485"/>
    </source>
</evidence>
<dbReference type="GO" id="GO:0045145">
    <property type="term" value="F:single-stranded DNA 5'-3' DNA exonuclease activity"/>
    <property type="evidence" value="ECO:0007669"/>
    <property type="project" value="InterPro"/>
</dbReference>
<evidence type="ECO:0000256" key="7">
    <source>
        <dbReference type="SAM" id="MobiDB-lite"/>
    </source>
</evidence>
<evidence type="ECO:0000256" key="1">
    <source>
        <dbReference type="ARBA" id="ARBA00001966"/>
    </source>
</evidence>
<evidence type="ECO:0000256" key="5">
    <source>
        <dbReference type="ARBA" id="ARBA00022722"/>
    </source>
</evidence>
<feature type="compositionally biased region" description="Basic residues" evidence="7">
    <location>
        <begin position="1"/>
        <end position="19"/>
    </location>
</feature>
<sequence length="801" mass="90006">MSRRPYKLRDKHRHHHHSSRTVTASEPSATSNGDREDAVVDVDATLTVERNTNATIIEGDADVDDFDDYDIGDDWLSEDEQLFSLLVDDVERQTREAQLQLPLPPTDGTAPPLLQHLSAVSQQHPLHPSHHSLRRSITDIEDYYATNNSSGSAGLRSPKVPRRGGRPYRSLDNIAETSFFKNQWKQEQEQRQRQGREEKNQDEEGEGGIDQGTAAIPGVGASCVWGVDSPASPEGRRRDRERDAVLAEQQVAEFTASENTSQNLPSITSLTVDYTESQILGAHDTTFDPTVSLLSPPHLRGKSPLELFRSKPRKTLSVTDLVSPAWCELQYWYTLAYHGRKPATEAMKKGTEAHKTLEEQVHTTVPVDVMTREDGWALRIWNLIQGLRTLRETGVTRELEVWGVVDGELVTGIIDQIATECPDAELEKEERTKYEGIKTRVVNVKREESMTLDQYLMKNAGGQTMSVFEAMMGGQTADNDAKAGEEEARELKAPKKRGRKKKETKYYITDIKTRGGKSASVPTMSSTSFKPTALQLQLYYHILTRLVTTDDVTIEKIADRHTLDIDLPFSDSFIAQVAGIQAPEFAVKKRKSKNKKANLASSGSSSDAESLDAVLDYEDILPVMLKHNTLRTLWPLMKAQLSLTFLPQSAQHNSNTPQPEPFNGDNTLISPLVTATYILPHSAEFPTAPLRLLGSRSFIFKPDMIYPYLEDIMRWWRGYRPTKGVAVWEAWKCGFCDFRDICSWRKKKEEELAEKAAAARIAVEEEGKGKGKGDEEEVLDEEVKETKLEGDIEGGEKEERR</sequence>
<feature type="region of interest" description="Disordered" evidence="7">
    <location>
        <begin position="477"/>
        <end position="496"/>
    </location>
</feature>
<dbReference type="GO" id="GO:0051539">
    <property type="term" value="F:4 iron, 4 sulfur cluster binding"/>
    <property type="evidence" value="ECO:0007669"/>
    <property type="project" value="UniProtKB-KW"/>
</dbReference>
<dbReference type="GO" id="GO:0005739">
    <property type="term" value="C:mitochondrion"/>
    <property type="evidence" value="ECO:0007669"/>
    <property type="project" value="TreeGrafter"/>
</dbReference>
<dbReference type="OrthoDB" id="354769at2759"/>
<dbReference type="GO" id="GO:0036297">
    <property type="term" value="P:interstrand cross-link repair"/>
    <property type="evidence" value="ECO:0007669"/>
    <property type="project" value="TreeGrafter"/>
</dbReference>
<dbReference type="PANTHER" id="PTHR14464:SF4">
    <property type="entry name" value="EXONUCLEASE V"/>
    <property type="match status" value="1"/>
</dbReference>
<comment type="caution">
    <text evidence="8">The sequence shown here is derived from an EMBL/GenBank/DDBJ whole genome shotgun (WGS) entry which is preliminary data.</text>
</comment>
<dbReference type="GO" id="GO:0005634">
    <property type="term" value="C:nucleus"/>
    <property type="evidence" value="ECO:0007669"/>
    <property type="project" value="TreeGrafter"/>
</dbReference>
<reference evidence="8 9" key="1">
    <citation type="journal article" date="2016" name="Genome Biol. Evol.">
        <title>Divergent and convergent evolution of fungal pathogenicity.</title>
        <authorList>
            <person name="Shang Y."/>
            <person name="Xiao G."/>
            <person name="Zheng P."/>
            <person name="Cen K."/>
            <person name="Zhan S."/>
            <person name="Wang C."/>
        </authorList>
    </citation>
    <scope>NUCLEOTIDE SEQUENCE [LARGE SCALE GENOMIC DNA]</scope>
    <source>
        <strain evidence="8 9">ARSEF 7405</strain>
    </source>
</reference>
<keyword evidence="6" id="KW-0269">Exonuclease</keyword>
<keyword evidence="4" id="KW-0004">4Fe-4S</keyword>
<evidence type="ECO:0000313" key="8">
    <source>
        <dbReference type="EMBL" id="KZZ93203.1"/>
    </source>
</evidence>
<dbReference type="AlphaFoldDB" id="A0A162IGR5"/>
<feature type="region of interest" description="Disordered" evidence="7">
    <location>
        <begin position="763"/>
        <end position="801"/>
    </location>
</feature>
<feature type="compositionally biased region" description="Acidic residues" evidence="7">
    <location>
        <begin position="774"/>
        <end position="783"/>
    </location>
</feature>
<feature type="region of interest" description="Disordered" evidence="7">
    <location>
        <begin position="1"/>
        <end position="37"/>
    </location>
</feature>
<keyword evidence="4" id="KW-0479">Metal-binding</keyword>
<dbReference type="PANTHER" id="PTHR14464">
    <property type="entry name" value="EXONUCLEASE V"/>
    <property type="match status" value="1"/>
</dbReference>
<keyword evidence="9" id="KW-1185">Reference proteome</keyword>
<organism evidence="8 9">
    <name type="scientific">Ascosphaera apis ARSEF 7405</name>
    <dbReference type="NCBI Taxonomy" id="392613"/>
    <lineage>
        <taxon>Eukaryota</taxon>
        <taxon>Fungi</taxon>
        <taxon>Dikarya</taxon>
        <taxon>Ascomycota</taxon>
        <taxon>Pezizomycotina</taxon>
        <taxon>Eurotiomycetes</taxon>
        <taxon>Eurotiomycetidae</taxon>
        <taxon>Onygenales</taxon>
        <taxon>Ascosphaeraceae</taxon>
        <taxon>Ascosphaera</taxon>
    </lineage>
</organism>
<evidence type="ECO:0000256" key="3">
    <source>
        <dbReference type="ARBA" id="ARBA00011245"/>
    </source>
</evidence>
<dbReference type="Pfam" id="PF09810">
    <property type="entry name" value="Exo5"/>
    <property type="match status" value="1"/>
</dbReference>
<protein>
    <submittedName>
        <fullName evidence="8">Defects-in-morphology protein 1-like, mitochondrial</fullName>
    </submittedName>
</protein>
<gene>
    <name evidence="8" type="ORF">AAP_02669</name>
</gene>